<dbReference type="InParanoid" id="A0A151GGF8"/>
<accession>A0A151GGF8</accession>
<dbReference type="Proteomes" id="UP000076580">
    <property type="component" value="Chromosome 03"/>
</dbReference>
<evidence type="ECO:0000256" key="1">
    <source>
        <dbReference type="SAM" id="MobiDB-lite"/>
    </source>
</evidence>
<dbReference type="RefSeq" id="XP_040655542.1">
    <property type="nucleotide sequence ID" value="XM_040805438.1"/>
</dbReference>
<evidence type="ECO:0000313" key="2">
    <source>
        <dbReference type="EMBL" id="KYK56190.1"/>
    </source>
</evidence>
<organism evidence="2 3">
    <name type="scientific">Drechmeria coniospora</name>
    <name type="common">Nematophagous fungus</name>
    <name type="synonym">Meria coniospora</name>
    <dbReference type="NCBI Taxonomy" id="98403"/>
    <lineage>
        <taxon>Eukaryota</taxon>
        <taxon>Fungi</taxon>
        <taxon>Dikarya</taxon>
        <taxon>Ascomycota</taxon>
        <taxon>Pezizomycotina</taxon>
        <taxon>Sordariomycetes</taxon>
        <taxon>Hypocreomycetidae</taxon>
        <taxon>Hypocreales</taxon>
        <taxon>Ophiocordycipitaceae</taxon>
        <taxon>Drechmeria</taxon>
    </lineage>
</organism>
<feature type="region of interest" description="Disordered" evidence="1">
    <location>
        <begin position="178"/>
        <end position="211"/>
    </location>
</feature>
<feature type="compositionally biased region" description="Low complexity" evidence="1">
    <location>
        <begin position="78"/>
        <end position="87"/>
    </location>
</feature>
<evidence type="ECO:0000313" key="3">
    <source>
        <dbReference type="Proteomes" id="UP000076580"/>
    </source>
</evidence>
<reference evidence="2 3" key="1">
    <citation type="journal article" date="2016" name="Sci. Rep.">
        <title>Insights into Adaptations to a Near-Obligate Nematode Endoparasitic Lifestyle from the Finished Genome of Drechmeria coniospora.</title>
        <authorList>
            <person name="Zhang L."/>
            <person name="Zhou Z."/>
            <person name="Guo Q."/>
            <person name="Fokkens L."/>
            <person name="Miskei M."/>
            <person name="Pocsi I."/>
            <person name="Zhang W."/>
            <person name="Chen M."/>
            <person name="Wang L."/>
            <person name="Sun Y."/>
            <person name="Donzelli B.G."/>
            <person name="Gibson D.M."/>
            <person name="Nelson D.R."/>
            <person name="Luo J.G."/>
            <person name="Rep M."/>
            <person name="Liu H."/>
            <person name="Yang S."/>
            <person name="Wang J."/>
            <person name="Krasnoff S.B."/>
            <person name="Xu Y."/>
            <person name="Molnar I."/>
            <person name="Lin M."/>
        </authorList>
    </citation>
    <scope>NUCLEOTIDE SEQUENCE [LARGE SCALE GENOMIC DNA]</scope>
    <source>
        <strain evidence="2 3">ARSEF 6962</strain>
    </source>
</reference>
<dbReference type="GeneID" id="63720801"/>
<dbReference type="EMBL" id="LAYC01000003">
    <property type="protein sequence ID" value="KYK56190.1"/>
    <property type="molecule type" value="Genomic_DNA"/>
</dbReference>
<sequence length="237" mass="25061">MASSLLRSSARVRVPSSSRPLCLRRPNMAARQWPDTSASPASTEEKHCAPCKYIALRSAPADPKRRAPAPPPYHDRVPGATCTTTGAPPPSLAGGALPSTVLTWVLCVVCHRRPFSALPSPPPLLPELAASHSEEQASAIGKARCADLDEWAAASGSRGLAVLDALAGARCVVDSLVGPPVSPRQRPPPDETPQTNGWHGRVQATSEQSGNDMCLRTTGRGVHHSSVRVQHRQFACS</sequence>
<keyword evidence="3" id="KW-1185">Reference proteome</keyword>
<dbReference type="AlphaFoldDB" id="A0A151GGF8"/>
<feature type="compositionally biased region" description="Polar residues" evidence="1">
    <location>
        <begin position="192"/>
        <end position="211"/>
    </location>
</feature>
<feature type="region of interest" description="Disordered" evidence="1">
    <location>
        <begin position="60"/>
        <end position="87"/>
    </location>
</feature>
<protein>
    <submittedName>
        <fullName evidence="2">Uncharacterized protein</fullName>
    </submittedName>
</protein>
<gene>
    <name evidence="2" type="ORF">DCS_08158</name>
</gene>
<proteinExistence type="predicted"/>
<comment type="caution">
    <text evidence="2">The sequence shown here is derived from an EMBL/GenBank/DDBJ whole genome shotgun (WGS) entry which is preliminary data.</text>
</comment>
<name>A0A151GGF8_DRECN</name>